<dbReference type="Proteomes" id="UP001596060">
    <property type="component" value="Unassembled WGS sequence"/>
</dbReference>
<dbReference type="InterPro" id="IPR036397">
    <property type="entry name" value="RNaseH_sf"/>
</dbReference>
<feature type="region of interest" description="Disordered" evidence="1">
    <location>
        <begin position="277"/>
        <end position="307"/>
    </location>
</feature>
<dbReference type="PANTHER" id="PTHR47515:SF1">
    <property type="entry name" value="BLR2054 PROTEIN"/>
    <property type="match status" value="1"/>
</dbReference>
<evidence type="ECO:0000256" key="1">
    <source>
        <dbReference type="SAM" id="MobiDB-lite"/>
    </source>
</evidence>
<dbReference type="Pfam" id="PF13683">
    <property type="entry name" value="rve_3"/>
    <property type="match status" value="1"/>
</dbReference>
<evidence type="ECO:0000313" key="3">
    <source>
        <dbReference type="EMBL" id="MFC5509453.1"/>
    </source>
</evidence>
<evidence type="ECO:0000313" key="4">
    <source>
        <dbReference type="Proteomes" id="UP001596060"/>
    </source>
</evidence>
<dbReference type="EMBL" id="JBHSLU010000165">
    <property type="protein sequence ID" value="MFC5509453.1"/>
    <property type="molecule type" value="Genomic_DNA"/>
</dbReference>
<dbReference type="PROSITE" id="PS50994">
    <property type="entry name" value="INTEGRASE"/>
    <property type="match status" value="1"/>
</dbReference>
<comment type="caution">
    <text evidence="3">The sequence shown here is derived from an EMBL/GenBank/DDBJ whole genome shotgun (WGS) entry which is preliminary data.</text>
</comment>
<dbReference type="Pfam" id="PF13276">
    <property type="entry name" value="HTH_21"/>
    <property type="match status" value="1"/>
</dbReference>
<accession>A0ABW0PC29</accession>
<reference evidence="4" key="1">
    <citation type="journal article" date="2019" name="Int. J. Syst. Evol. Microbiol.">
        <title>The Global Catalogue of Microorganisms (GCM) 10K type strain sequencing project: providing services to taxonomists for standard genome sequencing and annotation.</title>
        <authorList>
            <consortium name="The Broad Institute Genomics Platform"/>
            <consortium name="The Broad Institute Genome Sequencing Center for Infectious Disease"/>
            <person name="Wu L."/>
            <person name="Ma J."/>
        </authorList>
    </citation>
    <scope>NUCLEOTIDE SEQUENCE [LARGE SCALE GENOMIC DNA]</scope>
    <source>
        <strain evidence="4">CCUG 43117</strain>
    </source>
</reference>
<organism evidence="3 4">
    <name type="scientific">Bosea massiliensis</name>
    <dbReference type="NCBI Taxonomy" id="151419"/>
    <lineage>
        <taxon>Bacteria</taxon>
        <taxon>Pseudomonadati</taxon>
        <taxon>Pseudomonadota</taxon>
        <taxon>Alphaproteobacteria</taxon>
        <taxon>Hyphomicrobiales</taxon>
        <taxon>Boseaceae</taxon>
        <taxon>Bosea</taxon>
    </lineage>
</organism>
<sequence>LTPSAKREAVAHLTMTYEMSERRACQVIRADRKMVRYRSRRPSDEGLRERLRQLAAEQRRFGYRRLHVLLRGEGHSLNRKKTQRLYREEGLSVRRRRGRKRATGTRAPILVEARPNARWSLDFVHDQFGSGRRFRILNIIDDVTKECLAAIPDTSLSGRRVARELDAIIARRGIPGLIVSDHGTEFTSNAMLAWTQSAKVAWHFIAPGKPMQNGICEAFNGRMRDELLNETIFYDLDHARSVIARWVANYNQRRPHSALGYLTPAAYAAKLTATDDRLRNPDQLRRSPVAQPAQLRQSQPRTLASAG</sequence>
<feature type="compositionally biased region" description="Polar residues" evidence="1">
    <location>
        <begin position="294"/>
        <end position="307"/>
    </location>
</feature>
<dbReference type="NCBIfam" id="NF033516">
    <property type="entry name" value="transpos_IS3"/>
    <property type="match status" value="1"/>
</dbReference>
<name>A0ABW0PC29_9HYPH</name>
<dbReference type="InterPro" id="IPR001584">
    <property type="entry name" value="Integrase_cat-core"/>
</dbReference>
<dbReference type="InterPro" id="IPR025948">
    <property type="entry name" value="HTH-like_dom"/>
</dbReference>
<dbReference type="SUPFAM" id="SSF53098">
    <property type="entry name" value="Ribonuclease H-like"/>
    <property type="match status" value="1"/>
</dbReference>
<dbReference type="RefSeq" id="WP_377818175.1">
    <property type="nucleotide sequence ID" value="NZ_JBHSLU010000165.1"/>
</dbReference>
<proteinExistence type="predicted"/>
<keyword evidence="4" id="KW-1185">Reference proteome</keyword>
<dbReference type="InterPro" id="IPR048020">
    <property type="entry name" value="Transpos_IS3"/>
</dbReference>
<feature type="non-terminal residue" evidence="3">
    <location>
        <position position="1"/>
    </location>
</feature>
<evidence type="ECO:0000259" key="2">
    <source>
        <dbReference type="PROSITE" id="PS50994"/>
    </source>
</evidence>
<dbReference type="Gene3D" id="3.30.420.10">
    <property type="entry name" value="Ribonuclease H-like superfamily/Ribonuclease H"/>
    <property type="match status" value="1"/>
</dbReference>
<protein>
    <submittedName>
        <fullName evidence="3">IS3 family transposase</fullName>
    </submittedName>
</protein>
<dbReference type="PANTHER" id="PTHR47515">
    <property type="entry name" value="LOW CALCIUM RESPONSE LOCUS PROTEIN T"/>
    <property type="match status" value="1"/>
</dbReference>
<gene>
    <name evidence="3" type="ORF">ACFPN9_30015</name>
</gene>
<dbReference type="InterPro" id="IPR012337">
    <property type="entry name" value="RNaseH-like_sf"/>
</dbReference>
<feature type="domain" description="Integrase catalytic" evidence="2">
    <location>
        <begin position="111"/>
        <end position="272"/>
    </location>
</feature>